<evidence type="ECO:0000313" key="10">
    <source>
        <dbReference type="Proteomes" id="UP000076603"/>
    </source>
</evidence>
<evidence type="ECO:0000256" key="7">
    <source>
        <dbReference type="SAM" id="Phobius"/>
    </source>
</evidence>
<dbReference type="GO" id="GO:0089702">
    <property type="term" value="F:undecaprenyl-phosphate glucose phosphotransferase activity"/>
    <property type="evidence" value="ECO:0007669"/>
    <property type="project" value="UniProtKB-EC"/>
</dbReference>
<dbReference type="NCBIfam" id="TIGR03023">
    <property type="entry name" value="WcaJ_sugtrans"/>
    <property type="match status" value="1"/>
</dbReference>
<feature type="transmembrane region" description="Helical" evidence="7">
    <location>
        <begin position="115"/>
        <end position="134"/>
    </location>
</feature>
<feature type="domain" description="Bacterial sugar transferase" evidence="8">
    <location>
        <begin position="303"/>
        <end position="483"/>
    </location>
</feature>
<dbReference type="EMBL" id="LWAE01000006">
    <property type="protein sequence ID" value="KZL90201.1"/>
    <property type="molecule type" value="Genomic_DNA"/>
</dbReference>
<dbReference type="RefSeq" id="WP_066627764.1">
    <property type="nucleotide sequence ID" value="NZ_FQXL01000006.1"/>
</dbReference>
<dbReference type="GO" id="GO:0016020">
    <property type="term" value="C:membrane"/>
    <property type="evidence" value="ECO:0007669"/>
    <property type="project" value="UniProtKB-SubCell"/>
</dbReference>
<dbReference type="AlphaFoldDB" id="A0A162RPH8"/>
<protein>
    <submittedName>
        <fullName evidence="9">UDP-glucose:undecaprenyl-phosphate glucose-1-phosphate transferase</fullName>
        <ecNumber evidence="9">2.7.8.31</ecNumber>
    </submittedName>
</protein>
<keyword evidence="3 9" id="KW-0808">Transferase</keyword>
<feature type="transmembrane region" description="Helical" evidence="7">
    <location>
        <begin position="91"/>
        <end position="109"/>
    </location>
</feature>
<comment type="subcellular location">
    <subcellularLocation>
        <location evidence="1">Membrane</location>
        <topology evidence="1">Multi-pass membrane protein</topology>
    </subcellularLocation>
</comment>
<dbReference type="InterPro" id="IPR003362">
    <property type="entry name" value="Bact_transf"/>
</dbReference>
<sequence>MIKENQKYLNRLLVFLDILCLIFSLIFAWYIRFKSGIVHVSGDGDYLRFKQYLKPVIFMLPSYLILYNAFKLYTPYRFKSMWEEAINILKANILGILIFVLLLYVFRYIDYSRYLLAIFIFNCSLLMIIERVLVRVSLRIMRKKGFNLKHILIIGFNNLTIEFFDKINKNKHWGYNILGILDSNKSRNLSDLSKSIDSCDNKVALDEIAASQEKKLILGDIDDLEYHLNKYNVDEVVITLSIKEYDKLAFIINTCEKSGVRTQIIPDYYKYIPARPYVEELDGLPIINIRYIPLDNLVNKSIKRLVDIVFSFVAILALIPIIVIVAAIIKLTSPGPILFKQERVGLNKKSFMMYKFRSMHVQKNEEEKVRWTTVNDPRKTRFGSFIRKTSIDELPQLFNVLKGEMSLIGPRPERPYFVDKFKEEIPKYMVKHQVRPGITGWAQVNGWRGDTSIEKRIECDIYYIENWNLWMDIKIMFLTVFKGFVNKNAY</sequence>
<dbReference type="STRING" id="1121326.CLMAG_46950"/>
<name>A0A162RPH8_9CLOT</name>
<dbReference type="PANTHER" id="PTHR30576">
    <property type="entry name" value="COLANIC BIOSYNTHESIS UDP-GLUCOSE LIPID CARRIER TRANSFERASE"/>
    <property type="match status" value="1"/>
</dbReference>
<evidence type="ECO:0000256" key="2">
    <source>
        <dbReference type="ARBA" id="ARBA00006464"/>
    </source>
</evidence>
<evidence type="ECO:0000256" key="5">
    <source>
        <dbReference type="ARBA" id="ARBA00022989"/>
    </source>
</evidence>
<dbReference type="PATRIC" id="fig|1121326.3.peg.4754"/>
<dbReference type="InterPro" id="IPR017475">
    <property type="entry name" value="EPS_sugar_tfrase"/>
</dbReference>
<gene>
    <name evidence="9" type="primary">wcaJ_2</name>
    <name evidence="9" type="ORF">CLMAG_46950</name>
</gene>
<evidence type="ECO:0000256" key="3">
    <source>
        <dbReference type="ARBA" id="ARBA00022679"/>
    </source>
</evidence>
<dbReference type="Proteomes" id="UP000076603">
    <property type="component" value="Unassembled WGS sequence"/>
</dbReference>
<proteinExistence type="inferred from homology"/>
<comment type="caution">
    <text evidence="9">The sequence shown here is derived from an EMBL/GenBank/DDBJ whole genome shotgun (WGS) entry which is preliminary data.</text>
</comment>
<dbReference type="Gene3D" id="3.40.50.720">
    <property type="entry name" value="NAD(P)-binding Rossmann-like Domain"/>
    <property type="match status" value="1"/>
</dbReference>
<evidence type="ECO:0000256" key="1">
    <source>
        <dbReference type="ARBA" id="ARBA00004141"/>
    </source>
</evidence>
<keyword evidence="5 7" id="KW-1133">Transmembrane helix</keyword>
<feature type="transmembrane region" description="Helical" evidence="7">
    <location>
        <begin position="12"/>
        <end position="32"/>
    </location>
</feature>
<feature type="transmembrane region" description="Helical" evidence="7">
    <location>
        <begin position="52"/>
        <end position="70"/>
    </location>
</feature>
<organism evidence="9 10">
    <name type="scientific">Clostridium magnum DSM 2767</name>
    <dbReference type="NCBI Taxonomy" id="1121326"/>
    <lineage>
        <taxon>Bacteria</taxon>
        <taxon>Bacillati</taxon>
        <taxon>Bacillota</taxon>
        <taxon>Clostridia</taxon>
        <taxon>Eubacteriales</taxon>
        <taxon>Clostridiaceae</taxon>
        <taxon>Clostridium</taxon>
    </lineage>
</organism>
<dbReference type="NCBIfam" id="TIGR03025">
    <property type="entry name" value="EPS_sugtrans"/>
    <property type="match status" value="1"/>
</dbReference>
<keyword evidence="10" id="KW-1185">Reference proteome</keyword>
<evidence type="ECO:0000256" key="4">
    <source>
        <dbReference type="ARBA" id="ARBA00022692"/>
    </source>
</evidence>
<dbReference type="OrthoDB" id="9808602at2"/>
<comment type="similarity">
    <text evidence="2">Belongs to the bacterial sugar transferase family.</text>
</comment>
<evidence type="ECO:0000313" key="9">
    <source>
        <dbReference type="EMBL" id="KZL90201.1"/>
    </source>
</evidence>
<evidence type="ECO:0000256" key="6">
    <source>
        <dbReference type="ARBA" id="ARBA00023136"/>
    </source>
</evidence>
<feature type="transmembrane region" description="Helical" evidence="7">
    <location>
        <begin position="308"/>
        <end position="329"/>
    </location>
</feature>
<accession>A0A162RPH8</accession>
<dbReference type="PANTHER" id="PTHR30576:SF0">
    <property type="entry name" value="UNDECAPRENYL-PHOSPHATE N-ACETYLGALACTOSAMINYL 1-PHOSPHATE TRANSFERASE-RELATED"/>
    <property type="match status" value="1"/>
</dbReference>
<evidence type="ECO:0000259" key="8">
    <source>
        <dbReference type="Pfam" id="PF02397"/>
    </source>
</evidence>
<dbReference type="Pfam" id="PF13727">
    <property type="entry name" value="CoA_binding_3"/>
    <property type="match status" value="1"/>
</dbReference>
<dbReference type="EC" id="2.7.8.31" evidence="9"/>
<keyword evidence="4 7" id="KW-0812">Transmembrane</keyword>
<keyword evidence="6 7" id="KW-0472">Membrane</keyword>
<dbReference type="InterPro" id="IPR017473">
    <property type="entry name" value="Undecaprenyl-P_gluc_Ptfrase"/>
</dbReference>
<reference evidence="9 10" key="1">
    <citation type="submission" date="2016-04" db="EMBL/GenBank/DDBJ databases">
        <title>Genome sequence of Clostridium magnum DSM 2767.</title>
        <authorList>
            <person name="Poehlein A."/>
            <person name="Uhlig R."/>
            <person name="Fischer R."/>
            <person name="Bahl H."/>
            <person name="Daniel R."/>
        </authorList>
    </citation>
    <scope>NUCLEOTIDE SEQUENCE [LARGE SCALE GENOMIC DNA]</scope>
    <source>
        <strain evidence="9 10">DSM 2767</strain>
    </source>
</reference>
<dbReference type="Pfam" id="PF02397">
    <property type="entry name" value="Bac_transf"/>
    <property type="match status" value="1"/>
</dbReference>